<evidence type="ECO:0000313" key="1">
    <source>
        <dbReference type="EMBL" id="RFN53936.1"/>
    </source>
</evidence>
<dbReference type="AlphaFoldDB" id="A0A395N1E1"/>
<dbReference type="Proteomes" id="UP000265631">
    <property type="component" value="Unassembled WGS sequence"/>
</dbReference>
<proteinExistence type="predicted"/>
<name>A0A395N1E1_9HYPO</name>
<accession>A0A395N1E1</accession>
<sequence>MPDAQGTVIQNNPTTFTLVFVVDDQQFTFKGQVNPAIQPFSVSTATLQYNGLDDLTSRQTFRGQIGPQTFNLVFQNGTAVIGQLNPPGVEPASIASGVGIWEQN</sequence>
<reference evidence="1 2" key="1">
    <citation type="journal article" date="2018" name="PLoS Pathog.">
        <title>Evolution of structural diversity of trichothecenes, a family of toxins produced by plant pathogenic and entomopathogenic fungi.</title>
        <authorList>
            <person name="Proctor R.H."/>
            <person name="McCormick S.P."/>
            <person name="Kim H.S."/>
            <person name="Cardoza R.E."/>
            <person name="Stanley A.M."/>
            <person name="Lindo L."/>
            <person name="Kelly A."/>
            <person name="Brown D.W."/>
            <person name="Lee T."/>
            <person name="Vaughan M.M."/>
            <person name="Alexander N.J."/>
            <person name="Busman M."/>
            <person name="Gutierrez S."/>
        </authorList>
    </citation>
    <scope>NUCLEOTIDE SEQUENCE [LARGE SCALE GENOMIC DNA]</scope>
    <source>
        <strain evidence="1 2">NRRL 13405</strain>
    </source>
</reference>
<protein>
    <submittedName>
        <fullName evidence="1">Uncharacterized protein</fullName>
    </submittedName>
</protein>
<gene>
    <name evidence="1" type="ORF">FIE12Z_1683</name>
</gene>
<dbReference type="EMBL" id="PXXK01000033">
    <property type="protein sequence ID" value="RFN53936.1"/>
    <property type="molecule type" value="Genomic_DNA"/>
</dbReference>
<comment type="caution">
    <text evidence="1">The sequence shown here is derived from an EMBL/GenBank/DDBJ whole genome shotgun (WGS) entry which is preliminary data.</text>
</comment>
<organism evidence="1 2">
    <name type="scientific">Fusarium flagelliforme</name>
    <dbReference type="NCBI Taxonomy" id="2675880"/>
    <lineage>
        <taxon>Eukaryota</taxon>
        <taxon>Fungi</taxon>
        <taxon>Dikarya</taxon>
        <taxon>Ascomycota</taxon>
        <taxon>Pezizomycotina</taxon>
        <taxon>Sordariomycetes</taxon>
        <taxon>Hypocreomycetidae</taxon>
        <taxon>Hypocreales</taxon>
        <taxon>Nectriaceae</taxon>
        <taxon>Fusarium</taxon>
        <taxon>Fusarium incarnatum-equiseti species complex</taxon>
    </lineage>
</organism>
<keyword evidence="2" id="KW-1185">Reference proteome</keyword>
<evidence type="ECO:0000313" key="2">
    <source>
        <dbReference type="Proteomes" id="UP000265631"/>
    </source>
</evidence>